<dbReference type="PATRIC" id="fig|1629.5.peg.1077"/>
<evidence type="ECO:0000313" key="2">
    <source>
        <dbReference type="Proteomes" id="UP000051992"/>
    </source>
</evidence>
<dbReference type="AlphaFoldDB" id="A0A0R2GZE9"/>
<proteinExistence type="predicted"/>
<organism evidence="1 2">
    <name type="scientific">Weissella viridescens</name>
    <name type="common">Lactobacillus viridescens</name>
    <dbReference type="NCBI Taxonomy" id="1629"/>
    <lineage>
        <taxon>Bacteria</taxon>
        <taxon>Bacillati</taxon>
        <taxon>Bacillota</taxon>
        <taxon>Bacilli</taxon>
        <taxon>Lactobacillales</taxon>
        <taxon>Lactobacillaceae</taxon>
        <taxon>Weissella</taxon>
    </lineage>
</organism>
<comment type="caution">
    <text evidence="1">The sequence shown here is derived from an EMBL/GenBank/DDBJ whole genome shotgun (WGS) entry which is preliminary data.</text>
</comment>
<name>A0A0R2GZE9_WEIVI</name>
<accession>A0A0R2GZE9</accession>
<gene>
    <name evidence="1" type="ORF">IV50_GL001070</name>
</gene>
<dbReference type="OrthoDB" id="9946058at2"/>
<sequence length="114" mass="13356">MSHAQQSLAQWRIEQRQYQQQIGNFIVTQHLQHHLGGGRILDVGERRIKIKHPRGVVYTIEQKKQSLVSVTQNGGNFVLMNQVQQVTFKRLSHACFQMFFIHQKGQRDVQEVHI</sequence>
<reference evidence="1 2" key="1">
    <citation type="journal article" date="2015" name="Genome Announc.">
        <title>Expanding the biotechnology potential of lactobacilli through comparative genomics of 213 strains and associated genera.</title>
        <authorList>
            <person name="Sun Z."/>
            <person name="Harris H.M."/>
            <person name="McCann A."/>
            <person name="Guo C."/>
            <person name="Argimon S."/>
            <person name="Zhang W."/>
            <person name="Yang X."/>
            <person name="Jeffery I.B."/>
            <person name="Cooney J.C."/>
            <person name="Kagawa T.F."/>
            <person name="Liu W."/>
            <person name="Song Y."/>
            <person name="Salvetti E."/>
            <person name="Wrobel A."/>
            <person name="Rasinkangas P."/>
            <person name="Parkhill J."/>
            <person name="Rea M.C."/>
            <person name="O'Sullivan O."/>
            <person name="Ritari J."/>
            <person name="Douillard F.P."/>
            <person name="Paul Ross R."/>
            <person name="Yang R."/>
            <person name="Briner A.E."/>
            <person name="Felis G.E."/>
            <person name="de Vos W.M."/>
            <person name="Barrangou R."/>
            <person name="Klaenhammer T.R."/>
            <person name="Caufield P.W."/>
            <person name="Cui Y."/>
            <person name="Zhang H."/>
            <person name="O'Toole P.W."/>
        </authorList>
    </citation>
    <scope>NUCLEOTIDE SEQUENCE [LARGE SCALE GENOMIC DNA]</scope>
    <source>
        <strain evidence="1 2">DSM 20410</strain>
    </source>
</reference>
<dbReference type="Proteomes" id="UP000051992">
    <property type="component" value="Unassembled WGS sequence"/>
</dbReference>
<keyword evidence="2" id="KW-1185">Reference proteome</keyword>
<evidence type="ECO:0000313" key="1">
    <source>
        <dbReference type="EMBL" id="KRN46097.1"/>
    </source>
</evidence>
<dbReference type="EMBL" id="JQBM01000003">
    <property type="protein sequence ID" value="KRN46097.1"/>
    <property type="molecule type" value="Genomic_DNA"/>
</dbReference>
<protein>
    <submittedName>
        <fullName evidence="1">Uncharacterized protein</fullName>
    </submittedName>
</protein>
<dbReference type="RefSeq" id="WP_057746154.1">
    <property type="nucleotide sequence ID" value="NZ_BJLU01000005.1"/>
</dbReference>